<feature type="transmembrane region" description="Helical" evidence="1">
    <location>
        <begin position="7"/>
        <end position="27"/>
    </location>
</feature>
<feature type="transmembrane region" description="Helical" evidence="1">
    <location>
        <begin position="33"/>
        <end position="55"/>
    </location>
</feature>
<dbReference type="PROSITE" id="PS50883">
    <property type="entry name" value="EAL"/>
    <property type="match status" value="1"/>
</dbReference>
<dbReference type="Pfam" id="PF13426">
    <property type="entry name" value="PAS_9"/>
    <property type="match status" value="1"/>
</dbReference>
<dbReference type="InterPro" id="IPR029787">
    <property type="entry name" value="Nucleotide_cyclase"/>
</dbReference>
<dbReference type="InterPro" id="IPR000014">
    <property type="entry name" value="PAS"/>
</dbReference>
<dbReference type="PROSITE" id="PS50887">
    <property type="entry name" value="GGDEF"/>
    <property type="match status" value="1"/>
</dbReference>
<protein>
    <submittedName>
        <fullName evidence="6">Diguanylate cyclase/phosphodiesterase with PAS/PAC and GAF sensor(S)</fullName>
    </submittedName>
</protein>
<dbReference type="CDD" id="cd01949">
    <property type="entry name" value="GGDEF"/>
    <property type="match status" value="1"/>
</dbReference>
<keyword evidence="1" id="KW-0472">Membrane</keyword>
<dbReference type="InterPro" id="IPR035919">
    <property type="entry name" value="EAL_sf"/>
</dbReference>
<dbReference type="InterPro" id="IPR001610">
    <property type="entry name" value="PAC"/>
</dbReference>
<gene>
    <name evidence="6" type="ORF">CARN7_0471</name>
</gene>
<dbReference type="InterPro" id="IPR000160">
    <property type="entry name" value="GGDEF_dom"/>
</dbReference>
<proteinExistence type="predicted"/>
<dbReference type="Gene3D" id="3.30.450.20">
    <property type="entry name" value="PAS domain"/>
    <property type="match status" value="2"/>
</dbReference>
<dbReference type="InterPro" id="IPR035965">
    <property type="entry name" value="PAS-like_dom_sf"/>
</dbReference>
<name>E6QR57_9ZZZZ</name>
<evidence type="ECO:0000259" key="5">
    <source>
        <dbReference type="PROSITE" id="PS50887"/>
    </source>
</evidence>
<evidence type="ECO:0000259" key="3">
    <source>
        <dbReference type="PROSITE" id="PS50113"/>
    </source>
</evidence>
<reference evidence="6" key="1">
    <citation type="submission" date="2009-10" db="EMBL/GenBank/DDBJ databases">
        <title>Diversity of trophic interactions inside an arsenic-rich microbial ecosystem.</title>
        <authorList>
            <person name="Bertin P.N."/>
            <person name="Heinrich-Salmeron A."/>
            <person name="Pelletier E."/>
            <person name="Goulhen-Chollet F."/>
            <person name="Arsene-Ploetze F."/>
            <person name="Gallien S."/>
            <person name="Calteau A."/>
            <person name="Vallenet D."/>
            <person name="Casiot C."/>
            <person name="Chane-Woon-Ming B."/>
            <person name="Giloteaux L."/>
            <person name="Barakat M."/>
            <person name="Bonnefoy V."/>
            <person name="Bruneel O."/>
            <person name="Chandler M."/>
            <person name="Cleiss J."/>
            <person name="Duran R."/>
            <person name="Elbaz-Poulichet F."/>
            <person name="Fonknechten N."/>
            <person name="Lauga B."/>
            <person name="Mornico D."/>
            <person name="Ortet P."/>
            <person name="Schaeffer C."/>
            <person name="Siguier P."/>
            <person name="Alexander Thil Smith A."/>
            <person name="Van Dorsselaer A."/>
            <person name="Weissenbach J."/>
            <person name="Medigue C."/>
            <person name="Le Paslier D."/>
        </authorList>
    </citation>
    <scope>NUCLEOTIDE SEQUENCE</scope>
</reference>
<evidence type="ECO:0000256" key="1">
    <source>
        <dbReference type="SAM" id="Phobius"/>
    </source>
</evidence>
<dbReference type="EMBL" id="CABR01000049">
    <property type="protein sequence ID" value="CBI09728.1"/>
    <property type="molecule type" value="Genomic_DNA"/>
</dbReference>
<feature type="domain" description="PAC" evidence="3">
    <location>
        <begin position="275"/>
        <end position="327"/>
    </location>
</feature>
<dbReference type="SUPFAM" id="SSF55785">
    <property type="entry name" value="PYP-like sensor domain (PAS domain)"/>
    <property type="match status" value="2"/>
</dbReference>
<comment type="caution">
    <text evidence="6">The sequence shown here is derived from an EMBL/GenBank/DDBJ whole genome shotgun (WGS) entry which is preliminary data.</text>
</comment>
<dbReference type="PANTHER" id="PTHR44757:SF2">
    <property type="entry name" value="BIOFILM ARCHITECTURE MAINTENANCE PROTEIN MBAA"/>
    <property type="match status" value="1"/>
</dbReference>
<dbReference type="Pfam" id="PF00990">
    <property type="entry name" value="GGDEF"/>
    <property type="match status" value="1"/>
</dbReference>
<dbReference type="InterPro" id="IPR052155">
    <property type="entry name" value="Biofilm_reg_signaling"/>
</dbReference>
<dbReference type="InterPro" id="IPR000700">
    <property type="entry name" value="PAS-assoc_C"/>
</dbReference>
<keyword evidence="1" id="KW-1133">Transmembrane helix</keyword>
<dbReference type="CDD" id="cd01948">
    <property type="entry name" value="EAL"/>
    <property type="match status" value="1"/>
</dbReference>
<dbReference type="NCBIfam" id="TIGR00254">
    <property type="entry name" value="GGDEF"/>
    <property type="match status" value="1"/>
</dbReference>
<dbReference type="SMART" id="SM00052">
    <property type="entry name" value="EAL"/>
    <property type="match status" value="1"/>
</dbReference>
<dbReference type="SUPFAM" id="SSF55073">
    <property type="entry name" value="Nucleotide cyclase"/>
    <property type="match status" value="1"/>
</dbReference>
<dbReference type="PROSITE" id="PS50112">
    <property type="entry name" value="PAS"/>
    <property type="match status" value="1"/>
</dbReference>
<evidence type="ECO:0000259" key="4">
    <source>
        <dbReference type="PROSITE" id="PS50883"/>
    </source>
</evidence>
<dbReference type="SUPFAM" id="SSF141868">
    <property type="entry name" value="EAL domain-like"/>
    <property type="match status" value="1"/>
</dbReference>
<evidence type="ECO:0000259" key="2">
    <source>
        <dbReference type="PROSITE" id="PS50112"/>
    </source>
</evidence>
<dbReference type="PROSITE" id="PS50113">
    <property type="entry name" value="PAC"/>
    <property type="match status" value="2"/>
</dbReference>
<dbReference type="Pfam" id="PF08448">
    <property type="entry name" value="PAS_4"/>
    <property type="match status" value="1"/>
</dbReference>
<keyword evidence="1" id="KW-0812">Transmembrane</keyword>
<dbReference type="InterPro" id="IPR013656">
    <property type="entry name" value="PAS_4"/>
</dbReference>
<feature type="domain" description="PAC" evidence="3">
    <location>
        <begin position="153"/>
        <end position="205"/>
    </location>
</feature>
<dbReference type="NCBIfam" id="TIGR00229">
    <property type="entry name" value="sensory_box"/>
    <property type="match status" value="2"/>
</dbReference>
<accession>E6QR57</accession>
<dbReference type="SMART" id="SM00086">
    <property type="entry name" value="PAC"/>
    <property type="match status" value="2"/>
</dbReference>
<dbReference type="PANTHER" id="PTHR44757">
    <property type="entry name" value="DIGUANYLATE CYCLASE DGCP"/>
    <property type="match status" value="1"/>
</dbReference>
<organism evidence="6">
    <name type="scientific">mine drainage metagenome</name>
    <dbReference type="NCBI Taxonomy" id="410659"/>
    <lineage>
        <taxon>unclassified sequences</taxon>
        <taxon>metagenomes</taxon>
        <taxon>ecological metagenomes</taxon>
    </lineage>
</organism>
<dbReference type="FunFam" id="3.30.70.270:FF:000001">
    <property type="entry name" value="Diguanylate cyclase domain protein"/>
    <property type="match status" value="1"/>
</dbReference>
<dbReference type="SMART" id="SM00267">
    <property type="entry name" value="GGDEF"/>
    <property type="match status" value="1"/>
</dbReference>
<dbReference type="InterPro" id="IPR001633">
    <property type="entry name" value="EAL_dom"/>
</dbReference>
<dbReference type="SMART" id="SM00091">
    <property type="entry name" value="PAS"/>
    <property type="match status" value="2"/>
</dbReference>
<dbReference type="InterPro" id="IPR043128">
    <property type="entry name" value="Rev_trsase/Diguanyl_cyclase"/>
</dbReference>
<feature type="domain" description="EAL" evidence="4">
    <location>
        <begin position="502"/>
        <end position="734"/>
    </location>
</feature>
<feature type="domain" description="GGDEF" evidence="5">
    <location>
        <begin position="359"/>
        <end position="493"/>
    </location>
</feature>
<sequence>MMVVTSVTILASELVTMLMIGALQPIFKNRGPLFWVILDPIVFSALIFPALYALIFRPIRTRQAEFKDQIEILRDDGQFTALMDAMPDAVFLKDGEGRYLVTNESAQQMFQLHNISWQGKTEMELAALRPAFCAAHEHPVTGDEAAWLAGHLLLSEERFIGKEGQYVTTETRKMPMFDETGQRKKMVVIQRDMTERKQSEEKLRLADTVFTHAREGIMITAPDGTIIDVNDAFTLTTGYTRDEALGQNPRILNSKLQGEAFYASMWRDLNENGYWHGEIWNRRKNSEVYAERLTISALRDAQGNIQQYVALFSDISALKRHAQQLEHITLYDTLTGLPNRVQLADQLHRDMVEAKRCGQRLAVTYLDLDGFKPVNDHYGHDVGDQLLMTVAARMKQVLHKNDTLARMGGDEFVAVLGNLDDIEASASTLTRLLAAAAQPIYINNTLLQVSASLGVTFYPQEEDIEADQLLRQADQAMYQAKLTGKNRYHVFDAVRDREIHGQHESLIRLRRALTEHEFILHYQPKVNMRTGTVVGAEALIRWQHPERGLLPPAAFLPLIENHPLFIEVGEWVIDTALTQMEIWHAAGLDIPVSVNVGARQLQQVDFVERLHTLLTAHPNVKPGKLELEVLETSALEDLIRISQIIEDCRQIGVLFSLDDFGTGYSSLSYLKHLRVALLKIDQSFVRDMLGDPDDLAILDGVIGLATAFQRKVIAEGVETVEHGELLLQLGCELA</sequence>
<dbReference type="Gene3D" id="3.30.70.270">
    <property type="match status" value="1"/>
</dbReference>
<feature type="domain" description="PAS" evidence="2">
    <location>
        <begin position="199"/>
        <end position="248"/>
    </location>
</feature>
<dbReference type="AlphaFoldDB" id="E6QR57"/>
<dbReference type="CDD" id="cd00130">
    <property type="entry name" value="PAS"/>
    <property type="match status" value="2"/>
</dbReference>
<dbReference type="Pfam" id="PF00563">
    <property type="entry name" value="EAL"/>
    <property type="match status" value="1"/>
</dbReference>
<dbReference type="Gene3D" id="3.20.20.450">
    <property type="entry name" value="EAL domain"/>
    <property type="match status" value="1"/>
</dbReference>
<evidence type="ECO:0000313" key="6">
    <source>
        <dbReference type="EMBL" id="CBI09728.1"/>
    </source>
</evidence>